<keyword evidence="2" id="KW-1185">Reference proteome</keyword>
<organism evidence="1 2">
    <name type="scientific">Entomophthora muscae</name>
    <dbReference type="NCBI Taxonomy" id="34485"/>
    <lineage>
        <taxon>Eukaryota</taxon>
        <taxon>Fungi</taxon>
        <taxon>Fungi incertae sedis</taxon>
        <taxon>Zoopagomycota</taxon>
        <taxon>Entomophthoromycotina</taxon>
        <taxon>Entomophthoromycetes</taxon>
        <taxon>Entomophthorales</taxon>
        <taxon>Entomophthoraceae</taxon>
        <taxon>Entomophthora</taxon>
    </lineage>
</organism>
<dbReference type="EMBL" id="QTSX02003187">
    <property type="protein sequence ID" value="KAJ9071489.1"/>
    <property type="molecule type" value="Genomic_DNA"/>
</dbReference>
<comment type="caution">
    <text evidence="1">The sequence shown here is derived from an EMBL/GenBank/DDBJ whole genome shotgun (WGS) entry which is preliminary data.</text>
</comment>
<protein>
    <submittedName>
        <fullName evidence="1">Uncharacterized protein</fullName>
    </submittedName>
</protein>
<reference evidence="1" key="1">
    <citation type="submission" date="2022-04" db="EMBL/GenBank/DDBJ databases">
        <title>Genome of the entomopathogenic fungus Entomophthora muscae.</title>
        <authorList>
            <person name="Elya C."/>
            <person name="Lovett B.R."/>
            <person name="Lee E."/>
            <person name="Macias A.M."/>
            <person name="Hajek A.E."/>
            <person name="De Bivort B.L."/>
            <person name="Kasson M.T."/>
            <person name="De Fine Licht H.H."/>
            <person name="Stajich J.E."/>
        </authorList>
    </citation>
    <scope>NUCLEOTIDE SEQUENCE</scope>
    <source>
        <strain evidence="1">Berkeley</strain>
    </source>
</reference>
<gene>
    <name evidence="1" type="ORF">DSO57_1036353</name>
</gene>
<evidence type="ECO:0000313" key="2">
    <source>
        <dbReference type="Proteomes" id="UP001165960"/>
    </source>
</evidence>
<sequence length="217" mass="23989">MLRTVESCYPIVSCPLQDRLKHATKPRGLIFRTKDEDIYLETSEDPFNERSSVSHLELGYRETDDMIMVKSDIPGQGIHDRASNTDWLTSSFGKNTLRILEAIGYKLNKKPSFGKSLGGFMAEIRQKPSLNLKSNSVKIPTTLGQENPSPSHTSTTNISRVSSQNPTSPHTPATNIQQGSGQKPVTIYKPSTNTHWGSGRKPKTSHRSAINNYCGSG</sequence>
<proteinExistence type="predicted"/>
<evidence type="ECO:0000313" key="1">
    <source>
        <dbReference type="EMBL" id="KAJ9071489.1"/>
    </source>
</evidence>
<accession>A0ACC2TA95</accession>
<dbReference type="Proteomes" id="UP001165960">
    <property type="component" value="Unassembled WGS sequence"/>
</dbReference>
<name>A0ACC2TA95_9FUNG</name>